<feature type="compositionally biased region" description="Basic residues" evidence="1">
    <location>
        <begin position="155"/>
        <end position="183"/>
    </location>
</feature>
<gene>
    <name evidence="2" type="ORF">AVDCRST_MAG04-2971</name>
</gene>
<feature type="compositionally biased region" description="Basic and acidic residues" evidence="1">
    <location>
        <begin position="103"/>
        <end position="113"/>
    </location>
</feature>
<feature type="compositionally biased region" description="Low complexity" evidence="1">
    <location>
        <begin position="76"/>
        <end position="85"/>
    </location>
</feature>
<sequence length="320" mass="34270">DEAFAHPCLHSLRPDAAHPGRACVGAGGGPHHAAGRAGGHLPPRPARPGLRRFRAVHGLAHRHQRARRQSLRRRAGLPLAGLPPLRRLHPHGPRNRRAGRPGRAHDRPARVPADRGALGARHPARAPRRGHAAHGVADRGRAGADHLAGWAGRPAARRRPAGRVGGRPHRRADRAPSARRVRRPERAGRPPLARLPRRGDRLAPRHRLLPRHALHGRAAGRGGAAPLASGGAVPRFRPRARPCAGRTADGERAARVAALGRRGLRGTSGDHGRRPLALRLRPQPRGDRGHGPLRRRGRLGRRADPARSAFPPEHAGGGGV</sequence>
<feature type="compositionally biased region" description="Basic residues" evidence="1">
    <location>
        <begin position="49"/>
        <end position="75"/>
    </location>
</feature>
<feature type="compositionally biased region" description="Basic residues" evidence="1">
    <location>
        <begin position="291"/>
        <end position="300"/>
    </location>
</feature>
<reference evidence="2" key="1">
    <citation type="submission" date="2020-02" db="EMBL/GenBank/DDBJ databases">
        <authorList>
            <person name="Meier V. D."/>
        </authorList>
    </citation>
    <scope>NUCLEOTIDE SEQUENCE</scope>
    <source>
        <strain evidence="2">AVDCRST_MAG04</strain>
    </source>
</reference>
<accession>A0A6J4J6B9</accession>
<feature type="non-terminal residue" evidence="2">
    <location>
        <position position="1"/>
    </location>
</feature>
<organism evidence="2">
    <name type="scientific">uncultured Acetobacteraceae bacterium</name>
    <dbReference type="NCBI Taxonomy" id="169975"/>
    <lineage>
        <taxon>Bacteria</taxon>
        <taxon>Pseudomonadati</taxon>
        <taxon>Pseudomonadota</taxon>
        <taxon>Alphaproteobacteria</taxon>
        <taxon>Acetobacterales</taxon>
        <taxon>Acetobacteraceae</taxon>
        <taxon>environmental samples</taxon>
    </lineage>
</organism>
<evidence type="ECO:0000313" key="2">
    <source>
        <dbReference type="EMBL" id="CAA9268236.1"/>
    </source>
</evidence>
<feature type="region of interest" description="Disordered" evidence="1">
    <location>
        <begin position="262"/>
        <end position="320"/>
    </location>
</feature>
<feature type="compositionally biased region" description="Basic residues" evidence="1">
    <location>
        <begin position="122"/>
        <end position="132"/>
    </location>
</feature>
<name>A0A6J4J6B9_9PROT</name>
<keyword evidence="2" id="KW-0456">Lyase</keyword>
<proteinExistence type="predicted"/>
<evidence type="ECO:0000256" key="1">
    <source>
        <dbReference type="SAM" id="MobiDB-lite"/>
    </source>
</evidence>
<dbReference type="AlphaFoldDB" id="A0A6J4J6B9"/>
<feature type="non-terminal residue" evidence="2">
    <location>
        <position position="320"/>
    </location>
</feature>
<dbReference type="GO" id="GO:0018796">
    <property type="term" value="F:4,5-dihydroxyphthalate decarboxylase activity"/>
    <property type="evidence" value="ECO:0007669"/>
    <property type="project" value="UniProtKB-EC"/>
</dbReference>
<feature type="compositionally biased region" description="Basic residues" evidence="1">
    <location>
        <begin position="86"/>
        <end position="102"/>
    </location>
</feature>
<protein>
    <submittedName>
        <fullName evidence="2">4,5-dihydroxyphthalate decarboxylase</fullName>
        <ecNumber evidence="2">4.1.1.55</ecNumber>
    </submittedName>
</protein>
<dbReference type="EC" id="4.1.1.55" evidence="2"/>
<feature type="region of interest" description="Disordered" evidence="1">
    <location>
        <begin position="215"/>
        <end position="249"/>
    </location>
</feature>
<feature type="region of interest" description="Disordered" evidence="1">
    <location>
        <begin position="21"/>
        <end position="197"/>
    </location>
</feature>
<dbReference type="EMBL" id="CADCTL010000210">
    <property type="protein sequence ID" value="CAA9268236.1"/>
    <property type="molecule type" value="Genomic_DNA"/>
</dbReference>